<gene>
    <name evidence="3" type="ORF">EC9_10650</name>
</gene>
<feature type="chain" id="PRO_5021829504" description="Peptidase C45 hydrolase domain-containing protein" evidence="1">
    <location>
        <begin position="28"/>
        <end position="436"/>
    </location>
</feature>
<evidence type="ECO:0000259" key="2">
    <source>
        <dbReference type="Pfam" id="PF03417"/>
    </source>
</evidence>
<feature type="domain" description="Peptidase C45 hydrolase" evidence="2">
    <location>
        <begin position="42"/>
        <end position="189"/>
    </location>
</feature>
<dbReference type="InterPro" id="IPR005079">
    <property type="entry name" value="Peptidase_C45_hydrolase"/>
</dbReference>
<keyword evidence="4" id="KW-1185">Reference proteome</keyword>
<accession>A0A517LW95</accession>
<protein>
    <recommendedName>
        <fullName evidence="2">Peptidase C45 hydrolase domain-containing protein</fullName>
    </recommendedName>
</protein>
<evidence type="ECO:0000313" key="4">
    <source>
        <dbReference type="Proteomes" id="UP000319557"/>
    </source>
</evidence>
<dbReference type="Pfam" id="PF03417">
    <property type="entry name" value="AAT"/>
    <property type="match status" value="1"/>
</dbReference>
<dbReference type="EMBL" id="CP036261">
    <property type="protein sequence ID" value="QDS86890.1"/>
    <property type="molecule type" value="Genomic_DNA"/>
</dbReference>
<dbReference type="Proteomes" id="UP000319557">
    <property type="component" value="Chromosome"/>
</dbReference>
<keyword evidence="1" id="KW-0732">Signal</keyword>
<name>A0A517LW95_9BACT</name>
<organism evidence="3 4">
    <name type="scientific">Rosistilla ulvae</name>
    <dbReference type="NCBI Taxonomy" id="1930277"/>
    <lineage>
        <taxon>Bacteria</taxon>
        <taxon>Pseudomonadati</taxon>
        <taxon>Planctomycetota</taxon>
        <taxon>Planctomycetia</taxon>
        <taxon>Pirellulales</taxon>
        <taxon>Pirellulaceae</taxon>
        <taxon>Rosistilla</taxon>
    </lineage>
</organism>
<evidence type="ECO:0000256" key="1">
    <source>
        <dbReference type="SAM" id="SignalP"/>
    </source>
</evidence>
<sequence precursor="true">MKIMMRSRLLTVMLPLLLLLTENGMVAQTLACTTAVISGSATPDGRPILWKNRDYGSRLHNEMAEITGGKFKAIAVVNAGSRSSVWMGVNEAGFCIENSLSKDLKIEGKTSGPGNGTLMRMALQTCATVADFEKLLKETNTTGRATIANFGVIDAQGGAALFETGPKQYKMFDANDPKIAPRGYIVRSNFATTAQELGANPSPVELSDVSSSDRYLRACGILELTASDGISVEEVLRQCARDLSDENGNPLPGSVNGKPGTLPTRIATKNTISRTTTVSAAVFHGVRPGEDPRLTTMWTMLGDPKFTIAVPSFVVAGVADDLTDERGGEIGEIAITLREWSLTPDKEAIYSDLLPGIWSDLWALEDRLLTTTLRAKQRWSQGKAPVQEIKKLHNEAAHAAMQAMSKELQEAKTIALAKPAPKPPVFNDSSFATSSN</sequence>
<evidence type="ECO:0000313" key="3">
    <source>
        <dbReference type="EMBL" id="QDS86890.1"/>
    </source>
</evidence>
<reference evidence="3 4" key="1">
    <citation type="submission" date="2019-02" db="EMBL/GenBank/DDBJ databases">
        <title>Deep-cultivation of Planctomycetes and their phenomic and genomic characterization uncovers novel biology.</title>
        <authorList>
            <person name="Wiegand S."/>
            <person name="Jogler M."/>
            <person name="Boedeker C."/>
            <person name="Pinto D."/>
            <person name="Vollmers J."/>
            <person name="Rivas-Marin E."/>
            <person name="Kohn T."/>
            <person name="Peeters S.H."/>
            <person name="Heuer A."/>
            <person name="Rast P."/>
            <person name="Oberbeckmann S."/>
            <person name="Bunk B."/>
            <person name="Jeske O."/>
            <person name="Meyerdierks A."/>
            <person name="Storesund J.E."/>
            <person name="Kallscheuer N."/>
            <person name="Luecker S."/>
            <person name="Lage O.M."/>
            <person name="Pohl T."/>
            <person name="Merkel B.J."/>
            <person name="Hornburger P."/>
            <person name="Mueller R.-W."/>
            <person name="Bruemmer F."/>
            <person name="Labrenz M."/>
            <person name="Spormann A.M."/>
            <person name="Op den Camp H."/>
            <person name="Overmann J."/>
            <person name="Amann R."/>
            <person name="Jetten M.S.M."/>
            <person name="Mascher T."/>
            <person name="Medema M.H."/>
            <person name="Devos D.P."/>
            <person name="Kaster A.-K."/>
            <person name="Ovreas L."/>
            <person name="Rohde M."/>
            <person name="Galperin M.Y."/>
            <person name="Jogler C."/>
        </authorList>
    </citation>
    <scope>NUCLEOTIDE SEQUENCE [LARGE SCALE GENOMIC DNA]</scope>
    <source>
        <strain evidence="3 4">EC9</strain>
    </source>
</reference>
<dbReference type="KEGG" id="ruv:EC9_10650"/>
<feature type="signal peptide" evidence="1">
    <location>
        <begin position="1"/>
        <end position="27"/>
    </location>
</feature>
<proteinExistence type="predicted"/>
<dbReference type="AlphaFoldDB" id="A0A517LW95"/>
<dbReference type="Gene3D" id="3.60.60.10">
    <property type="entry name" value="Penicillin V Acylase, Chain A"/>
    <property type="match status" value="1"/>
</dbReference>